<feature type="compositionally biased region" description="Basic and acidic residues" evidence="1">
    <location>
        <begin position="130"/>
        <end position="142"/>
    </location>
</feature>
<evidence type="ECO:0000313" key="3">
    <source>
        <dbReference type="Proteomes" id="UP000225190"/>
    </source>
</evidence>
<keyword evidence="3" id="KW-1185">Reference proteome</keyword>
<evidence type="ECO:0000256" key="1">
    <source>
        <dbReference type="SAM" id="MobiDB-lite"/>
    </source>
</evidence>
<evidence type="ECO:0000313" key="2">
    <source>
        <dbReference type="EMBL" id="AMW36121.1"/>
    </source>
</evidence>
<accession>A0A1I9L2D4</accession>
<reference evidence="2 3" key="1">
    <citation type="submission" date="2015-11" db="EMBL/GenBank/DDBJ databases">
        <title>Bacteriophages of Xanthomonas arboricola pv. juglandis: Characterization of two phages.</title>
        <authorList>
            <person name="Domotor D."/>
            <person name="Frank T."/>
            <person name="Rakhely G."/>
            <person name="Doffkay Z."/>
            <person name="Schneider G."/>
            <person name="Kovacs T."/>
        </authorList>
    </citation>
    <scope>NUCLEOTIDE SEQUENCE [LARGE SCALE GENOMIC DNA]</scope>
</reference>
<name>A0A1I9L2D4_9CAUD</name>
<dbReference type="Proteomes" id="UP000225190">
    <property type="component" value="Segment"/>
</dbReference>
<feature type="region of interest" description="Disordered" evidence="1">
    <location>
        <begin position="130"/>
        <end position="160"/>
    </location>
</feature>
<organism evidence="2 3">
    <name type="scientific">Xanthomonas phage XAJ2</name>
    <dbReference type="NCBI Taxonomy" id="1775249"/>
    <lineage>
        <taxon>Viruses</taxon>
        <taxon>Duplodnaviria</taxon>
        <taxon>Heunggongvirae</taxon>
        <taxon>Uroviricota</taxon>
        <taxon>Caudoviricetes</taxon>
        <taxon>Caudoviricetes incertae sedis</taxon>
        <taxon>Xajduovirus</taxon>
        <taxon>Xajduovirus XAJ2</taxon>
    </lineage>
</organism>
<dbReference type="EMBL" id="KU197014">
    <property type="protein sequence ID" value="AMW36121.1"/>
    <property type="molecule type" value="Genomic_DNA"/>
</dbReference>
<proteinExistence type="predicted"/>
<sequence>MSEEDTIKQKHAYAAMLLQEPDPFKAALRTFDGDTGFAIRIYLHWPEDPIVIAEQKRIKADNPNMDLDKLADKAATAKLAWEIAEQKLYEPKDRLAALKLYAEIRNYIEKPKAGDVNVQVQQNRVMVVKDHGSDDDWKEKARLQQARLKSEAAPNASTKH</sequence>
<protein>
    <submittedName>
        <fullName evidence="2">Putative small terminase</fullName>
    </submittedName>
</protein>